<keyword evidence="3" id="KW-1185">Reference proteome</keyword>
<feature type="compositionally biased region" description="Low complexity" evidence="1">
    <location>
        <begin position="215"/>
        <end position="224"/>
    </location>
</feature>
<dbReference type="EMBL" id="VRMN01000015">
    <property type="protein sequence ID" value="KAA8491161.1"/>
    <property type="molecule type" value="Genomic_DNA"/>
</dbReference>
<reference evidence="3" key="1">
    <citation type="journal article" date="2019" name="Nat. Commun.">
        <title>Expansion of phycobilisome linker gene families in mesophilic red algae.</title>
        <authorList>
            <person name="Lee J."/>
            <person name="Kim D."/>
            <person name="Bhattacharya D."/>
            <person name="Yoon H.S."/>
        </authorList>
    </citation>
    <scope>NUCLEOTIDE SEQUENCE [LARGE SCALE GENOMIC DNA]</scope>
    <source>
        <strain evidence="3">CCMP 1328</strain>
    </source>
</reference>
<evidence type="ECO:0000313" key="2">
    <source>
        <dbReference type="EMBL" id="KAA8491161.1"/>
    </source>
</evidence>
<evidence type="ECO:0000256" key="1">
    <source>
        <dbReference type="SAM" id="MobiDB-lite"/>
    </source>
</evidence>
<feature type="region of interest" description="Disordered" evidence="1">
    <location>
        <begin position="196"/>
        <end position="247"/>
    </location>
</feature>
<organism evidence="2 3">
    <name type="scientific">Porphyridium purpureum</name>
    <name type="common">Red alga</name>
    <name type="synonym">Porphyridium cruentum</name>
    <dbReference type="NCBI Taxonomy" id="35688"/>
    <lineage>
        <taxon>Eukaryota</taxon>
        <taxon>Rhodophyta</taxon>
        <taxon>Bangiophyceae</taxon>
        <taxon>Porphyridiales</taxon>
        <taxon>Porphyridiaceae</taxon>
        <taxon>Porphyridium</taxon>
    </lineage>
</organism>
<proteinExistence type="predicted"/>
<name>A0A5J4YI76_PORPP</name>
<comment type="caution">
    <text evidence="2">The sequence shown here is derived from an EMBL/GenBank/DDBJ whole genome shotgun (WGS) entry which is preliminary data.</text>
</comment>
<gene>
    <name evidence="2" type="ORF">FVE85_9456</name>
</gene>
<evidence type="ECO:0000313" key="3">
    <source>
        <dbReference type="Proteomes" id="UP000324585"/>
    </source>
</evidence>
<dbReference type="OrthoDB" id="201398at2759"/>
<sequence>MATLYEGEDAEKPQYVDRHYQERPEILEALAQSATLCRQPELPHARGADLGVVSKAASSSASSWDWTSFRRRLLCMVCPAQSSTGGSSAATLTPALRKAASLAAAAGQVRDELRTEYDEGRGGFGKRFQADTMWGPKGPGDQPLQQQNVRKRPAIWTEAGSGLLVGFTVAVAGIPGFEVGPGSADAVVRGGISTKLARRRRSSSIGPGLAPGPGRPALAGPPVGQSAPGHPVSADRSGGIPAGTSGR</sequence>
<dbReference type="AlphaFoldDB" id="A0A5J4YI76"/>
<protein>
    <submittedName>
        <fullName evidence="2">Uncharacterized protein</fullName>
    </submittedName>
</protein>
<dbReference type="Proteomes" id="UP000324585">
    <property type="component" value="Unassembled WGS sequence"/>
</dbReference>
<accession>A0A5J4YI76</accession>